<keyword evidence="2" id="KW-0812">Transmembrane</keyword>
<dbReference type="GO" id="GO:0006366">
    <property type="term" value="P:transcription by RNA polymerase II"/>
    <property type="evidence" value="ECO:0007669"/>
    <property type="project" value="InterPro"/>
</dbReference>
<dbReference type="AlphaFoldDB" id="A0A976QVY2"/>
<reference evidence="4" key="1">
    <citation type="submission" date="2022-07" db="EMBL/GenBank/DDBJ databases">
        <title>Evaluation of T. orientalis genome assembly methods using nanopore sequencing and analysis of variation between genomes.</title>
        <authorList>
            <person name="Yam J."/>
            <person name="Micallef M.L."/>
            <person name="Liu M."/>
            <person name="Djordjevic S.P."/>
            <person name="Bogema D.R."/>
            <person name="Jenkins C."/>
        </authorList>
    </citation>
    <scope>NUCLEOTIDE SEQUENCE</scope>
    <source>
        <strain evidence="4">Goon Nure</strain>
    </source>
</reference>
<evidence type="ECO:0000313" key="5">
    <source>
        <dbReference type="Proteomes" id="UP000244811"/>
    </source>
</evidence>
<keyword evidence="2" id="KW-0472">Membrane</keyword>
<dbReference type="EMBL" id="CP056072">
    <property type="protein sequence ID" value="UKK02574.2"/>
    <property type="molecule type" value="Genomic_DNA"/>
</dbReference>
<dbReference type="PANTHER" id="PTHR21483:SF18">
    <property type="entry name" value="RNA POLYMERASE II-ASSOCIATED PROTEIN 1"/>
    <property type="match status" value="1"/>
</dbReference>
<dbReference type="Pfam" id="PF08620">
    <property type="entry name" value="RPAP1_C"/>
    <property type="match status" value="1"/>
</dbReference>
<dbReference type="Proteomes" id="UP000244811">
    <property type="component" value="Chromosome 4"/>
</dbReference>
<evidence type="ECO:0000256" key="1">
    <source>
        <dbReference type="SAM" id="MobiDB-lite"/>
    </source>
</evidence>
<feature type="transmembrane region" description="Helical" evidence="2">
    <location>
        <begin position="511"/>
        <end position="537"/>
    </location>
</feature>
<accession>A0A976QVY2</accession>
<dbReference type="InterPro" id="IPR039913">
    <property type="entry name" value="RPAP1/Rba50"/>
</dbReference>
<feature type="domain" description="RPAP1 C-terminal" evidence="3">
    <location>
        <begin position="174"/>
        <end position="239"/>
    </location>
</feature>
<proteinExistence type="predicted"/>
<feature type="transmembrane region" description="Helical" evidence="2">
    <location>
        <begin position="457"/>
        <end position="481"/>
    </location>
</feature>
<evidence type="ECO:0000259" key="3">
    <source>
        <dbReference type="Pfam" id="PF08620"/>
    </source>
</evidence>
<keyword evidence="2" id="KW-1133">Transmembrane helix</keyword>
<dbReference type="PANTHER" id="PTHR21483">
    <property type="entry name" value="RNA POLYMERASE II-ASSOCIATED PROTEIN 1"/>
    <property type="match status" value="1"/>
</dbReference>
<feature type="region of interest" description="Disordered" evidence="1">
    <location>
        <begin position="109"/>
        <end position="128"/>
    </location>
</feature>
<dbReference type="InterPro" id="IPR013929">
    <property type="entry name" value="RPAP1_C"/>
</dbReference>
<organism evidence="4 5">
    <name type="scientific">Theileria orientalis</name>
    <dbReference type="NCBI Taxonomy" id="68886"/>
    <lineage>
        <taxon>Eukaryota</taxon>
        <taxon>Sar</taxon>
        <taxon>Alveolata</taxon>
        <taxon>Apicomplexa</taxon>
        <taxon>Aconoidasida</taxon>
        <taxon>Piroplasmida</taxon>
        <taxon>Theileriidae</taxon>
        <taxon>Theileria</taxon>
    </lineage>
</organism>
<name>A0A976QVY2_THEOR</name>
<protein>
    <recommendedName>
        <fullName evidence="3">RPAP1 C-terminal domain-containing protein</fullName>
    </recommendedName>
</protein>
<sequence length="1243" mass="142645">MSRNDPDDYKNPLMSNDFDIVEHFSDDESDFFKNDLPSPTYDSSGFPKAKHRNESEFALSKPQEYDEVVLKPFEEMSIQEIKEAQSYLYEKLGKEMCEFIKERKLKRMNEAESSNVTENNEKADNTHTSSANELIFKFDKREFLKYQWMSPSESNKNQQTSGSDIGTDKLNLHELRFSFEGYPITGSEEIKSYESTLYNHGLDSDKPGYTLPELLHLLQSSFKPQVQIAIRALSNILFNSYGPGNSEKVGGTEADRGAFFSYSAYRWSKYINNDLGLITKLGYSVSENQLTTIILVDSLRCLSLLTFGDSLRWNSFDSSEESLVSPVQDILFDYYQFYSGVDIYYWNSLYLDLIETNIYESSLAADLNKGSYDCSNGSTKGFLEMGLKINKEFYSKFLTGFYQSHTNEDIIKDLFVNVDLSDFGPLDLESELYLLSKHNLIYKLLLIMKRYRDHLKVQIYCTAVICGLVVSFGTPLANALIEFKLFKNHFESILNVLMIQGGSHYVHLNGAVLYLVMLLSVYLDYIPDYFVSFIALIKETITRSFSKQLKSLNMIDHYSEEDERYRSYATTAIKCLTVWAIRGYLFDSLDEFVPLFNLNAYKLRQWIGYSGTNKESNGNGIETTGDGIDISLDNECNYVLAAINFQFSACLRLNDMHNHFKVNGVIGEVNELIESFTAQKKLEQDTAYYLYSLLQLQYDYVDAISTVEDNGDLEVSGSSLVRLIETVLDSYSFEIPEQLIDNLTWFDESVFTGSKCCLYRKDLIKEELDKFLLPFNILNLILNTIFKLDKRDDEENTVNKKENSNDGLLKALEPLKKRLFRLGDEVVKRLKMVYLKLHKSRLFYLNTTLYLIKSVPIFEACLVYLRSLVDMGYDRGKAVFATLALSVDYNRLEDALNMIYNEEVYEGINEDINETINRRRNVWSSEVRNGSNLRVDKVLRQFRDFNGYIASYSLGSDKLPLVSMLSYMSYLPLHFNNRYEMGFDEVFMTKYGDYIAEWTSSEFMFTQTVCTINGVSEDVMVNLSTERYGVFQKLLFDKLSMCKEGKQLELERVSESGSLVEQWVHRIRSFNGILNSGILANELSSERKLVEYFDNAEAMETNCSKLISKFNSGQCDSPVTVGLIMMFTSHWSNEECAKLLWSDESLMLLIGRNLSLDLGTLELKSTLFDDLALGSIWTFTFSPESVIKSQTKMLTLFSNESVKRNDPVLFLTLLSLVSHSVDLSSLDVESGLVRQIMTGLSSN</sequence>
<evidence type="ECO:0000256" key="2">
    <source>
        <dbReference type="SAM" id="Phobius"/>
    </source>
</evidence>
<evidence type="ECO:0000313" key="4">
    <source>
        <dbReference type="EMBL" id="UKK02574.2"/>
    </source>
</evidence>
<gene>
    <name evidence="4" type="ORF">MACK_002667</name>
</gene>
<feature type="region of interest" description="Disordered" evidence="1">
    <location>
        <begin position="35"/>
        <end position="55"/>
    </location>
</feature>